<organism evidence="2 3">
    <name type="scientific">Steinernema carpocapsae</name>
    <name type="common">Entomopathogenic nematode</name>
    <dbReference type="NCBI Taxonomy" id="34508"/>
    <lineage>
        <taxon>Eukaryota</taxon>
        <taxon>Metazoa</taxon>
        <taxon>Ecdysozoa</taxon>
        <taxon>Nematoda</taxon>
        <taxon>Chromadorea</taxon>
        <taxon>Rhabditida</taxon>
        <taxon>Tylenchina</taxon>
        <taxon>Panagrolaimomorpha</taxon>
        <taxon>Strongyloidoidea</taxon>
        <taxon>Steinernematidae</taxon>
        <taxon>Steinernema</taxon>
    </lineage>
</organism>
<evidence type="ECO:0000256" key="1">
    <source>
        <dbReference type="SAM" id="MobiDB-lite"/>
    </source>
</evidence>
<feature type="compositionally biased region" description="Basic and acidic residues" evidence="1">
    <location>
        <begin position="71"/>
        <end position="102"/>
    </location>
</feature>
<gene>
    <name evidence="2" type="ORF">L596_023951</name>
</gene>
<reference evidence="2 3" key="2">
    <citation type="journal article" date="2019" name="G3 (Bethesda)">
        <title>Hybrid Assembly of the Genome of the Entomopathogenic Nematode Steinernema carpocapsae Identifies the X-Chromosome.</title>
        <authorList>
            <person name="Serra L."/>
            <person name="Macchietto M."/>
            <person name="Macias-Munoz A."/>
            <person name="McGill C.J."/>
            <person name="Rodriguez I.M."/>
            <person name="Rodriguez B."/>
            <person name="Murad R."/>
            <person name="Mortazavi A."/>
        </authorList>
    </citation>
    <scope>NUCLEOTIDE SEQUENCE [LARGE SCALE GENOMIC DNA]</scope>
    <source>
        <strain evidence="2 3">ALL</strain>
    </source>
</reference>
<feature type="compositionally biased region" description="Basic and acidic residues" evidence="1">
    <location>
        <begin position="223"/>
        <end position="259"/>
    </location>
</feature>
<sequence>MPAQGEATSSTSKATATRPTATPRRGARGAPKETKEPEAEEAGNGESEETAAVEPAVKKTKEAPAPAAEDNGDKAEAEKSEEAQVAEKEPEAEKEKPKKNGEEPAEPASEAAEPMETEPPQIERHMEEQSAADVVAPTEVKTEEPDHEGGGDADTSDNRYPDHYFVGDRFPTPQAGRNRCFVAYESVGPPLCFDAAPESKTRTTWRQRRPDRSKSDTSSGIGRNHDAGDRNHHREWRREDKNSVREGLLRDRPCERHEQAAVSGPRRWRRGQGGEASTSREDAER</sequence>
<feature type="region of interest" description="Disordered" evidence="1">
    <location>
        <begin position="189"/>
        <end position="285"/>
    </location>
</feature>
<name>A0A4U5MF92_STECR</name>
<dbReference type="Proteomes" id="UP000298663">
    <property type="component" value="Unassembled WGS sequence"/>
</dbReference>
<evidence type="ECO:0000313" key="2">
    <source>
        <dbReference type="EMBL" id="TKR67868.1"/>
    </source>
</evidence>
<accession>A0A4U5MF92</accession>
<comment type="caution">
    <text evidence="2">The sequence shown here is derived from an EMBL/GenBank/DDBJ whole genome shotgun (WGS) entry which is preliminary data.</text>
</comment>
<feature type="region of interest" description="Disordered" evidence="1">
    <location>
        <begin position="1"/>
        <end position="174"/>
    </location>
</feature>
<feature type="compositionally biased region" description="Low complexity" evidence="1">
    <location>
        <begin position="7"/>
        <end position="24"/>
    </location>
</feature>
<reference evidence="2 3" key="1">
    <citation type="journal article" date="2015" name="Genome Biol.">
        <title>Comparative genomics of Steinernema reveals deeply conserved gene regulatory networks.</title>
        <authorList>
            <person name="Dillman A.R."/>
            <person name="Macchietto M."/>
            <person name="Porter C.F."/>
            <person name="Rogers A."/>
            <person name="Williams B."/>
            <person name="Antoshechkin I."/>
            <person name="Lee M.M."/>
            <person name="Goodwin Z."/>
            <person name="Lu X."/>
            <person name="Lewis E.E."/>
            <person name="Goodrich-Blair H."/>
            <person name="Stock S.P."/>
            <person name="Adams B.J."/>
            <person name="Sternberg P.W."/>
            <person name="Mortazavi A."/>
        </authorList>
    </citation>
    <scope>NUCLEOTIDE SEQUENCE [LARGE SCALE GENOMIC DNA]</scope>
    <source>
        <strain evidence="2 3">ALL</strain>
    </source>
</reference>
<keyword evidence="3" id="KW-1185">Reference proteome</keyword>
<feature type="compositionally biased region" description="Basic and acidic residues" evidence="1">
    <location>
        <begin position="140"/>
        <end position="166"/>
    </location>
</feature>
<dbReference type="AlphaFoldDB" id="A0A4U5MF92"/>
<protein>
    <submittedName>
        <fullName evidence="2">Uncharacterized protein</fullName>
    </submittedName>
</protein>
<dbReference type="EMBL" id="AZBU02000008">
    <property type="protein sequence ID" value="TKR67868.1"/>
    <property type="molecule type" value="Genomic_DNA"/>
</dbReference>
<feature type="compositionally biased region" description="Acidic residues" evidence="1">
    <location>
        <begin position="38"/>
        <end position="51"/>
    </location>
</feature>
<feature type="compositionally biased region" description="Low complexity" evidence="1">
    <location>
        <begin position="106"/>
        <end position="120"/>
    </location>
</feature>
<evidence type="ECO:0000313" key="3">
    <source>
        <dbReference type="Proteomes" id="UP000298663"/>
    </source>
</evidence>
<proteinExistence type="predicted"/>